<evidence type="ECO:0000256" key="5">
    <source>
        <dbReference type="SAM" id="Phobius"/>
    </source>
</evidence>
<feature type="transmembrane region" description="Helical" evidence="5">
    <location>
        <begin position="100"/>
        <end position="120"/>
    </location>
</feature>
<keyword evidence="3 5" id="KW-1133">Transmembrane helix</keyword>
<feature type="transmembrane region" description="Helical" evidence="5">
    <location>
        <begin position="44"/>
        <end position="65"/>
    </location>
</feature>
<keyword evidence="7" id="KW-1185">Reference proteome</keyword>
<dbReference type="PANTHER" id="PTHR30249">
    <property type="entry name" value="PUTATIVE SEROTONIN TRANSPORTER"/>
    <property type="match status" value="1"/>
</dbReference>
<dbReference type="Proteomes" id="UP000436006">
    <property type="component" value="Unassembled WGS sequence"/>
</dbReference>
<evidence type="ECO:0000256" key="2">
    <source>
        <dbReference type="ARBA" id="ARBA00022692"/>
    </source>
</evidence>
<sequence length="237" mass="24678">MTPIATQFKSLFSGELASLLLVLATFWFGIYLNKRFKLPLLQPILVSLTLVVLFLNFSGISYATFFAQSHLLTFMVGPSVVALGYVLFEQIENFKGHIGSILLSVLVGCIVAIVSVVLTAKALEADSVLLASLAPKSATMPIAVQLSKNAGGVPELTIAFLVLSGLYGGLIGPSILRLAGVKSKLAIGLSLGAASHAIGTARALELGAIEGAASGLAIGIMGILTALVLPLLERLLY</sequence>
<dbReference type="GO" id="GO:0016020">
    <property type="term" value="C:membrane"/>
    <property type="evidence" value="ECO:0007669"/>
    <property type="project" value="UniProtKB-SubCell"/>
</dbReference>
<proteinExistence type="predicted"/>
<accession>A0A7K1SJB3</accession>
<protein>
    <submittedName>
        <fullName evidence="6">CidB/LrgB family autolysis modulator</fullName>
    </submittedName>
</protein>
<keyword evidence="4 5" id="KW-0472">Membrane</keyword>
<feature type="transmembrane region" description="Helical" evidence="5">
    <location>
        <begin position="156"/>
        <end position="178"/>
    </location>
</feature>
<dbReference type="InterPro" id="IPR007300">
    <property type="entry name" value="CidB/LrgB"/>
</dbReference>
<dbReference type="EMBL" id="WPIN01000012">
    <property type="protein sequence ID" value="MVM33818.1"/>
    <property type="molecule type" value="Genomic_DNA"/>
</dbReference>
<evidence type="ECO:0000256" key="1">
    <source>
        <dbReference type="ARBA" id="ARBA00004141"/>
    </source>
</evidence>
<keyword evidence="2 5" id="KW-0812">Transmembrane</keyword>
<feature type="transmembrane region" description="Helical" evidence="5">
    <location>
        <begin position="185"/>
        <end position="205"/>
    </location>
</feature>
<name>A0A7K1SJB3_9BACT</name>
<feature type="transmembrane region" description="Helical" evidence="5">
    <location>
        <begin position="71"/>
        <end position="88"/>
    </location>
</feature>
<dbReference type="AlphaFoldDB" id="A0A7K1SJB3"/>
<comment type="caution">
    <text evidence="6">The sequence shown here is derived from an EMBL/GenBank/DDBJ whole genome shotgun (WGS) entry which is preliminary data.</text>
</comment>
<feature type="transmembrane region" description="Helical" evidence="5">
    <location>
        <begin position="12"/>
        <end position="32"/>
    </location>
</feature>
<dbReference type="PANTHER" id="PTHR30249:SF0">
    <property type="entry name" value="PLASTIDAL GLYCOLATE_GLYCERATE TRANSLOCATOR 1, CHLOROPLASTIC"/>
    <property type="match status" value="1"/>
</dbReference>
<comment type="subcellular location">
    <subcellularLocation>
        <location evidence="1">Membrane</location>
        <topology evidence="1">Multi-pass membrane protein</topology>
    </subcellularLocation>
</comment>
<dbReference type="Pfam" id="PF04172">
    <property type="entry name" value="LrgB"/>
    <property type="match status" value="1"/>
</dbReference>
<organism evidence="6 7">
    <name type="scientific">Spirosoma arboris</name>
    <dbReference type="NCBI Taxonomy" id="2682092"/>
    <lineage>
        <taxon>Bacteria</taxon>
        <taxon>Pseudomonadati</taxon>
        <taxon>Bacteroidota</taxon>
        <taxon>Cytophagia</taxon>
        <taxon>Cytophagales</taxon>
        <taxon>Cytophagaceae</taxon>
        <taxon>Spirosoma</taxon>
    </lineage>
</organism>
<feature type="transmembrane region" description="Helical" evidence="5">
    <location>
        <begin position="211"/>
        <end position="232"/>
    </location>
</feature>
<evidence type="ECO:0000313" key="7">
    <source>
        <dbReference type="Proteomes" id="UP000436006"/>
    </source>
</evidence>
<reference evidence="6 7" key="1">
    <citation type="submission" date="2019-12" db="EMBL/GenBank/DDBJ databases">
        <title>Spirosoma sp. HMF4905 genome sequencing and assembly.</title>
        <authorList>
            <person name="Kang H."/>
            <person name="Cha I."/>
            <person name="Kim H."/>
            <person name="Joh K."/>
        </authorList>
    </citation>
    <scope>NUCLEOTIDE SEQUENCE [LARGE SCALE GENOMIC DNA]</scope>
    <source>
        <strain evidence="6 7">HMF4905</strain>
    </source>
</reference>
<evidence type="ECO:0000313" key="6">
    <source>
        <dbReference type="EMBL" id="MVM33818.1"/>
    </source>
</evidence>
<evidence type="ECO:0000256" key="4">
    <source>
        <dbReference type="ARBA" id="ARBA00023136"/>
    </source>
</evidence>
<dbReference type="RefSeq" id="WP_157588517.1">
    <property type="nucleotide sequence ID" value="NZ_WPIN01000012.1"/>
</dbReference>
<gene>
    <name evidence="6" type="ORF">GO755_27520</name>
</gene>
<evidence type="ECO:0000256" key="3">
    <source>
        <dbReference type="ARBA" id="ARBA00022989"/>
    </source>
</evidence>